<reference evidence="3 4" key="1">
    <citation type="submission" date="2023-03" db="EMBL/GenBank/DDBJ databases">
        <authorList>
            <person name="Kaur S."/>
            <person name="Espinosa-Saiz D."/>
            <person name="Velazquez E."/>
            <person name="Menendez E."/>
            <person name="diCenzo G.C."/>
        </authorList>
    </citation>
    <scope>NUCLEOTIDE SEQUENCE [LARGE SCALE GENOMIC DNA]</scope>
    <source>
        <strain evidence="3 4">LMG 24692</strain>
    </source>
</reference>
<dbReference type="Proteomes" id="UP001229355">
    <property type="component" value="Chromosome 1"/>
</dbReference>
<evidence type="ECO:0000313" key="3">
    <source>
        <dbReference type="EMBL" id="WEX86439.1"/>
    </source>
</evidence>
<keyword evidence="2" id="KW-0812">Transmembrane</keyword>
<evidence type="ECO:0000256" key="1">
    <source>
        <dbReference type="SAM" id="MobiDB-lite"/>
    </source>
</evidence>
<feature type="compositionally biased region" description="Polar residues" evidence="1">
    <location>
        <begin position="1"/>
        <end position="10"/>
    </location>
</feature>
<name>A0ABY8D6F6_9HYPH</name>
<feature type="transmembrane region" description="Helical" evidence="2">
    <location>
        <begin position="35"/>
        <end position="54"/>
    </location>
</feature>
<gene>
    <name evidence="3" type="ORF">PZN02_002721</name>
</gene>
<evidence type="ECO:0000313" key="4">
    <source>
        <dbReference type="Proteomes" id="UP001229355"/>
    </source>
</evidence>
<organism evidence="3 4">
    <name type="scientific">Sinorhizobium garamanticum</name>
    <dbReference type="NCBI Taxonomy" id="680247"/>
    <lineage>
        <taxon>Bacteria</taxon>
        <taxon>Pseudomonadati</taxon>
        <taxon>Pseudomonadota</taxon>
        <taxon>Alphaproteobacteria</taxon>
        <taxon>Hyphomicrobiales</taxon>
        <taxon>Rhizobiaceae</taxon>
        <taxon>Sinorhizobium/Ensifer group</taxon>
        <taxon>Sinorhizobium</taxon>
    </lineage>
</organism>
<feature type="region of interest" description="Disordered" evidence="1">
    <location>
        <begin position="1"/>
        <end position="23"/>
    </location>
</feature>
<keyword evidence="2" id="KW-0472">Membrane</keyword>
<proteinExistence type="predicted"/>
<evidence type="ECO:0000256" key="2">
    <source>
        <dbReference type="SAM" id="Phobius"/>
    </source>
</evidence>
<keyword evidence="2" id="KW-1133">Transmembrane helix</keyword>
<sequence>MLRPSNSSKRTPAAGSGPAGVPSGNTATFGVADGLSFAAAPTFAIMALLTSVLSGPADMLCSSTEDASSLTGMVPMYLLMSVFHSAPWLRLISGARRPGPAISASRKAGG</sequence>
<protein>
    <submittedName>
        <fullName evidence="3">Uncharacterized protein</fullName>
    </submittedName>
</protein>
<feature type="compositionally biased region" description="Low complexity" evidence="1">
    <location>
        <begin position="12"/>
        <end position="23"/>
    </location>
</feature>
<dbReference type="EMBL" id="CP120373">
    <property type="protein sequence ID" value="WEX86439.1"/>
    <property type="molecule type" value="Genomic_DNA"/>
</dbReference>
<feature type="transmembrane region" description="Helical" evidence="2">
    <location>
        <begin position="74"/>
        <end position="92"/>
    </location>
</feature>
<accession>A0ABY8D6F6</accession>
<dbReference type="RefSeq" id="WP_280658505.1">
    <property type="nucleotide sequence ID" value="NZ_CP120373.1"/>
</dbReference>
<keyword evidence="4" id="KW-1185">Reference proteome</keyword>